<protein>
    <submittedName>
        <fullName evidence="2">Uncharacterized protein</fullName>
    </submittedName>
</protein>
<evidence type="ECO:0000256" key="1">
    <source>
        <dbReference type="SAM" id="Phobius"/>
    </source>
</evidence>
<dbReference type="Proteomes" id="UP000177362">
    <property type="component" value="Unassembled WGS sequence"/>
</dbReference>
<dbReference type="EMBL" id="MHQJ01000022">
    <property type="protein sequence ID" value="OHA01210.1"/>
    <property type="molecule type" value="Genomic_DNA"/>
</dbReference>
<name>A0A1G2KP77_9BACT</name>
<keyword evidence="1" id="KW-0812">Transmembrane</keyword>
<evidence type="ECO:0000313" key="2">
    <source>
        <dbReference type="EMBL" id="OHA01210.1"/>
    </source>
</evidence>
<proteinExistence type="predicted"/>
<keyword evidence="1" id="KW-0472">Membrane</keyword>
<dbReference type="STRING" id="1802271.A3C11_02355"/>
<accession>A0A1G2KP77</accession>
<feature type="transmembrane region" description="Helical" evidence="1">
    <location>
        <begin position="44"/>
        <end position="64"/>
    </location>
</feature>
<keyword evidence="1" id="KW-1133">Transmembrane helix</keyword>
<organism evidence="2 3">
    <name type="scientific">Candidatus Sungbacteria bacterium RIFCSPHIGHO2_02_FULL_49_12</name>
    <dbReference type="NCBI Taxonomy" id="1802271"/>
    <lineage>
        <taxon>Bacteria</taxon>
        <taxon>Candidatus Sungiibacteriota</taxon>
    </lineage>
</organism>
<dbReference type="AlphaFoldDB" id="A0A1G2KP77"/>
<sequence length="67" mass="7639">MSEHKNRWFYGGLLIAILNPIFAGLIVGMLLVREPDMRREGMIILSFSFVWGIIVLLLAARYGALKF</sequence>
<evidence type="ECO:0000313" key="3">
    <source>
        <dbReference type="Proteomes" id="UP000177362"/>
    </source>
</evidence>
<comment type="caution">
    <text evidence="2">The sequence shown here is derived from an EMBL/GenBank/DDBJ whole genome shotgun (WGS) entry which is preliminary data.</text>
</comment>
<feature type="transmembrane region" description="Helical" evidence="1">
    <location>
        <begin position="12"/>
        <end position="32"/>
    </location>
</feature>
<gene>
    <name evidence="2" type="ORF">A3C11_02355</name>
</gene>
<reference evidence="2 3" key="1">
    <citation type="journal article" date="2016" name="Nat. Commun.">
        <title>Thousands of microbial genomes shed light on interconnected biogeochemical processes in an aquifer system.</title>
        <authorList>
            <person name="Anantharaman K."/>
            <person name="Brown C.T."/>
            <person name="Hug L.A."/>
            <person name="Sharon I."/>
            <person name="Castelle C.J."/>
            <person name="Probst A.J."/>
            <person name="Thomas B.C."/>
            <person name="Singh A."/>
            <person name="Wilkins M.J."/>
            <person name="Karaoz U."/>
            <person name="Brodie E.L."/>
            <person name="Williams K.H."/>
            <person name="Hubbard S.S."/>
            <person name="Banfield J.F."/>
        </authorList>
    </citation>
    <scope>NUCLEOTIDE SEQUENCE [LARGE SCALE GENOMIC DNA]</scope>
</reference>